<dbReference type="InParanoid" id="A0CTF6"/>
<feature type="region of interest" description="Disordered" evidence="1">
    <location>
        <begin position="98"/>
        <end position="121"/>
    </location>
</feature>
<dbReference type="RefSeq" id="XP_001441470.1">
    <property type="nucleotide sequence ID" value="XM_001441433.1"/>
</dbReference>
<keyword evidence="2" id="KW-0812">Transmembrane</keyword>
<feature type="compositionally biased region" description="Polar residues" evidence="1">
    <location>
        <begin position="154"/>
        <end position="163"/>
    </location>
</feature>
<dbReference type="AlphaFoldDB" id="A0CTF6"/>
<protein>
    <recommendedName>
        <fullName evidence="5">Transmembrane protein</fullName>
    </recommendedName>
</protein>
<feature type="transmembrane region" description="Helical" evidence="2">
    <location>
        <begin position="6"/>
        <end position="28"/>
    </location>
</feature>
<keyword evidence="2" id="KW-0472">Membrane</keyword>
<dbReference type="KEGG" id="ptm:GSPATT00010307001"/>
<feature type="transmembrane region" description="Helical" evidence="2">
    <location>
        <begin position="318"/>
        <end position="338"/>
    </location>
</feature>
<dbReference type="GeneID" id="5027255"/>
<evidence type="ECO:0000313" key="4">
    <source>
        <dbReference type="Proteomes" id="UP000000600"/>
    </source>
</evidence>
<evidence type="ECO:0000256" key="2">
    <source>
        <dbReference type="SAM" id="Phobius"/>
    </source>
</evidence>
<evidence type="ECO:0000313" key="3">
    <source>
        <dbReference type="EMBL" id="CAK74073.1"/>
    </source>
</evidence>
<feature type="region of interest" description="Disordered" evidence="1">
    <location>
        <begin position="138"/>
        <end position="163"/>
    </location>
</feature>
<keyword evidence="4" id="KW-1185">Reference proteome</keyword>
<dbReference type="OMA" id="TINPIMV"/>
<feature type="transmembrane region" description="Helical" evidence="2">
    <location>
        <begin position="291"/>
        <end position="312"/>
    </location>
</feature>
<name>A0CTF6_PARTE</name>
<sequence length="367" mass="42317">MNNNLLIIVFFSAWTLLFLLILFIGYLLDKSYQLASISPQTKSITPSCSLLTINPIMVPNAQKQQSIRKVDEEFNIVNNNYGQQNQQVNQENGQVNLELNTSPRRRSSDKKSPSRSPKKFQMQQTIIKKLNIGTYDGADTLQSTNRKSVRSRPSVVNSERNSVYAQSPGQRITSIPRISSVSNFQISGQFLVDSIYKIPKPLKDYYKCHQLSKIYFTHKDGISRTFMTFQIYFRQITCFEICGLLLIYTQNLSFYIIMGATCGGYVVLKVLDYHLIKKISKGLCVQALKILNYTFWLSIFAVFVFGIIWFEINNSLCIIYYLPALIMEIIVDPLRYLIIKYCLADSKKVQKEKFNQVNVLKVMEQIK</sequence>
<organism evidence="3 4">
    <name type="scientific">Paramecium tetraurelia</name>
    <dbReference type="NCBI Taxonomy" id="5888"/>
    <lineage>
        <taxon>Eukaryota</taxon>
        <taxon>Sar</taxon>
        <taxon>Alveolata</taxon>
        <taxon>Ciliophora</taxon>
        <taxon>Intramacronucleata</taxon>
        <taxon>Oligohymenophorea</taxon>
        <taxon>Peniculida</taxon>
        <taxon>Parameciidae</taxon>
        <taxon>Paramecium</taxon>
    </lineage>
</organism>
<reference evidence="3 4" key="1">
    <citation type="journal article" date="2006" name="Nature">
        <title>Global trends of whole-genome duplications revealed by the ciliate Paramecium tetraurelia.</title>
        <authorList>
            <consortium name="Genoscope"/>
            <person name="Aury J.-M."/>
            <person name="Jaillon O."/>
            <person name="Duret L."/>
            <person name="Noel B."/>
            <person name="Jubin C."/>
            <person name="Porcel B.M."/>
            <person name="Segurens B."/>
            <person name="Daubin V."/>
            <person name="Anthouard V."/>
            <person name="Aiach N."/>
            <person name="Arnaiz O."/>
            <person name="Billaut A."/>
            <person name="Beisson J."/>
            <person name="Blanc I."/>
            <person name="Bouhouche K."/>
            <person name="Camara F."/>
            <person name="Duharcourt S."/>
            <person name="Guigo R."/>
            <person name="Gogendeau D."/>
            <person name="Katinka M."/>
            <person name="Keller A.-M."/>
            <person name="Kissmehl R."/>
            <person name="Klotz C."/>
            <person name="Koll F."/>
            <person name="Le Moue A."/>
            <person name="Lepere C."/>
            <person name="Malinsky S."/>
            <person name="Nowacki M."/>
            <person name="Nowak J.K."/>
            <person name="Plattner H."/>
            <person name="Poulain J."/>
            <person name="Ruiz F."/>
            <person name="Serrano V."/>
            <person name="Zagulski M."/>
            <person name="Dessen P."/>
            <person name="Betermier M."/>
            <person name="Weissenbach J."/>
            <person name="Scarpelli C."/>
            <person name="Schachter V."/>
            <person name="Sperling L."/>
            <person name="Meyer E."/>
            <person name="Cohen J."/>
            <person name="Wincker P."/>
        </authorList>
    </citation>
    <scope>NUCLEOTIDE SEQUENCE [LARGE SCALE GENOMIC DNA]</scope>
    <source>
        <strain evidence="3 4">Stock d4-2</strain>
    </source>
</reference>
<accession>A0CTF6</accession>
<proteinExistence type="predicted"/>
<evidence type="ECO:0008006" key="5">
    <source>
        <dbReference type="Google" id="ProtNLM"/>
    </source>
</evidence>
<dbReference type="HOGENOM" id="CLU_777207_0_0_1"/>
<keyword evidence="2" id="KW-1133">Transmembrane helix</keyword>
<dbReference type="Proteomes" id="UP000000600">
    <property type="component" value="Unassembled WGS sequence"/>
</dbReference>
<dbReference type="EMBL" id="CT868174">
    <property type="protein sequence ID" value="CAK74073.1"/>
    <property type="molecule type" value="Genomic_DNA"/>
</dbReference>
<gene>
    <name evidence="3" type="ORF">GSPATT00010307001</name>
</gene>
<dbReference type="OrthoDB" id="305660at2759"/>
<feature type="transmembrane region" description="Helical" evidence="2">
    <location>
        <begin position="254"/>
        <end position="271"/>
    </location>
</feature>
<evidence type="ECO:0000256" key="1">
    <source>
        <dbReference type="SAM" id="MobiDB-lite"/>
    </source>
</evidence>